<organism evidence="2 3">
    <name type="scientific">Liparis tanakae</name>
    <name type="common">Tanaka's snailfish</name>
    <dbReference type="NCBI Taxonomy" id="230148"/>
    <lineage>
        <taxon>Eukaryota</taxon>
        <taxon>Metazoa</taxon>
        <taxon>Chordata</taxon>
        <taxon>Craniata</taxon>
        <taxon>Vertebrata</taxon>
        <taxon>Euteleostomi</taxon>
        <taxon>Actinopterygii</taxon>
        <taxon>Neopterygii</taxon>
        <taxon>Teleostei</taxon>
        <taxon>Neoteleostei</taxon>
        <taxon>Acanthomorphata</taxon>
        <taxon>Eupercaria</taxon>
        <taxon>Perciformes</taxon>
        <taxon>Cottioidei</taxon>
        <taxon>Cottales</taxon>
        <taxon>Liparidae</taxon>
        <taxon>Liparis</taxon>
    </lineage>
</organism>
<gene>
    <name evidence="2" type="ORF">EYF80_018584</name>
</gene>
<evidence type="ECO:0000313" key="3">
    <source>
        <dbReference type="Proteomes" id="UP000314294"/>
    </source>
</evidence>
<dbReference type="Proteomes" id="UP000314294">
    <property type="component" value="Unassembled WGS sequence"/>
</dbReference>
<sequence length="182" mass="20154">MKSLGVRCENTRNRNIPSPPTGMLKLTRRMLIIPQTTSACEAAAATKTAKQMHFKINEFLNELERLFAAPRGGVGSRVAQRAVGAFLQVRQLGELLQGDLADGLGRLHVGLHLLQLGPAVLKPRDDLRVRQAQLLRDLVPVRRGQVLLASSSNALSGEVWLRRARLDRGMLDGRCFSEDEIR</sequence>
<accession>A0A4Z2HZM9</accession>
<reference evidence="2 3" key="1">
    <citation type="submission" date="2019-03" db="EMBL/GenBank/DDBJ databases">
        <title>First draft genome of Liparis tanakae, snailfish: a comprehensive survey of snailfish specific genes.</title>
        <authorList>
            <person name="Kim W."/>
            <person name="Song I."/>
            <person name="Jeong J.-H."/>
            <person name="Kim D."/>
            <person name="Kim S."/>
            <person name="Ryu S."/>
            <person name="Song J.Y."/>
            <person name="Lee S.K."/>
        </authorList>
    </citation>
    <scope>NUCLEOTIDE SEQUENCE [LARGE SCALE GENOMIC DNA]</scope>
    <source>
        <tissue evidence="2">Muscle</tissue>
    </source>
</reference>
<protein>
    <submittedName>
        <fullName evidence="2">Uncharacterized protein</fullName>
    </submittedName>
</protein>
<name>A0A4Z2HZM9_9TELE</name>
<keyword evidence="3" id="KW-1185">Reference proteome</keyword>
<evidence type="ECO:0000256" key="1">
    <source>
        <dbReference type="SAM" id="MobiDB-lite"/>
    </source>
</evidence>
<feature type="region of interest" description="Disordered" evidence="1">
    <location>
        <begin position="1"/>
        <end position="20"/>
    </location>
</feature>
<evidence type="ECO:0000313" key="2">
    <source>
        <dbReference type="EMBL" id="TNN71236.1"/>
    </source>
</evidence>
<comment type="caution">
    <text evidence="2">The sequence shown here is derived from an EMBL/GenBank/DDBJ whole genome shotgun (WGS) entry which is preliminary data.</text>
</comment>
<dbReference type="AlphaFoldDB" id="A0A4Z2HZM9"/>
<proteinExistence type="predicted"/>
<dbReference type="EMBL" id="SRLO01000153">
    <property type="protein sequence ID" value="TNN71236.1"/>
    <property type="molecule type" value="Genomic_DNA"/>
</dbReference>